<proteinExistence type="predicted"/>
<dbReference type="Proteomes" id="UP001151699">
    <property type="component" value="Chromosome A"/>
</dbReference>
<dbReference type="AlphaFoldDB" id="A0A9Q0NEQ6"/>
<organism evidence="1 2">
    <name type="scientific">Pseudolycoriella hygida</name>
    <dbReference type="NCBI Taxonomy" id="35572"/>
    <lineage>
        <taxon>Eukaryota</taxon>
        <taxon>Metazoa</taxon>
        <taxon>Ecdysozoa</taxon>
        <taxon>Arthropoda</taxon>
        <taxon>Hexapoda</taxon>
        <taxon>Insecta</taxon>
        <taxon>Pterygota</taxon>
        <taxon>Neoptera</taxon>
        <taxon>Endopterygota</taxon>
        <taxon>Diptera</taxon>
        <taxon>Nematocera</taxon>
        <taxon>Sciaroidea</taxon>
        <taxon>Sciaridae</taxon>
        <taxon>Pseudolycoriella</taxon>
    </lineage>
</organism>
<accession>A0A9Q0NEQ6</accession>
<evidence type="ECO:0000313" key="2">
    <source>
        <dbReference type="Proteomes" id="UP001151699"/>
    </source>
</evidence>
<protein>
    <submittedName>
        <fullName evidence="1">Uncharacterized protein</fullName>
    </submittedName>
</protein>
<comment type="caution">
    <text evidence="1">The sequence shown here is derived from an EMBL/GenBank/DDBJ whole genome shotgun (WGS) entry which is preliminary data.</text>
</comment>
<dbReference type="EMBL" id="WJQU01000001">
    <property type="protein sequence ID" value="KAJ6648246.1"/>
    <property type="molecule type" value="Genomic_DNA"/>
</dbReference>
<reference evidence="1" key="1">
    <citation type="submission" date="2022-07" db="EMBL/GenBank/DDBJ databases">
        <authorList>
            <person name="Trinca V."/>
            <person name="Uliana J.V.C."/>
            <person name="Torres T.T."/>
            <person name="Ward R.J."/>
            <person name="Monesi N."/>
        </authorList>
    </citation>
    <scope>NUCLEOTIDE SEQUENCE</scope>
    <source>
        <strain evidence="1">HSMRA1968</strain>
        <tissue evidence="1">Whole embryos</tissue>
    </source>
</reference>
<name>A0A9Q0NEQ6_9DIPT</name>
<gene>
    <name evidence="1" type="ORF">Bhyg_03473</name>
</gene>
<evidence type="ECO:0000313" key="1">
    <source>
        <dbReference type="EMBL" id="KAJ6648246.1"/>
    </source>
</evidence>
<keyword evidence="2" id="KW-1185">Reference proteome</keyword>
<sequence>MSEVPGSPSSALTTKYFGRPSDGLFIKDHFIPLGNPAPPRPRRPDALISSENNSVATICFRCGLINALLTDDPIGSLLHDFLCLIPIASFQRSLQSPIVTTIQTDLHCERASTDPLLTHADFKSPKSHITFLK</sequence>